<evidence type="ECO:0000256" key="1">
    <source>
        <dbReference type="SAM" id="MobiDB-lite"/>
    </source>
</evidence>
<dbReference type="EMBL" id="BKCN01000030">
    <property type="protein sequence ID" value="GER05581.1"/>
    <property type="molecule type" value="Genomic_DNA"/>
</dbReference>
<keyword evidence="3" id="KW-1185">Reference proteome</keyword>
<feature type="compositionally biased region" description="Basic and acidic residues" evidence="1">
    <location>
        <begin position="70"/>
        <end position="91"/>
    </location>
</feature>
<feature type="region of interest" description="Disordered" evidence="1">
    <location>
        <begin position="17"/>
        <end position="124"/>
    </location>
</feature>
<organism evidence="2 3">
    <name type="scientific">Iodidimonas nitroreducens</name>
    <dbReference type="NCBI Taxonomy" id="1236968"/>
    <lineage>
        <taxon>Bacteria</taxon>
        <taxon>Pseudomonadati</taxon>
        <taxon>Pseudomonadota</taxon>
        <taxon>Alphaproteobacteria</taxon>
        <taxon>Iodidimonadales</taxon>
        <taxon>Iodidimonadaceae</taxon>
        <taxon>Iodidimonas</taxon>
    </lineage>
</organism>
<accession>A0A5A7NB28</accession>
<evidence type="ECO:0000313" key="2">
    <source>
        <dbReference type="EMBL" id="GER05581.1"/>
    </source>
</evidence>
<protein>
    <submittedName>
        <fullName evidence="2">Uncharacterized protein</fullName>
    </submittedName>
</protein>
<gene>
    <name evidence="2" type="ORF">JCM17846_32630</name>
</gene>
<feature type="compositionally biased region" description="Basic and acidic residues" evidence="1">
    <location>
        <begin position="114"/>
        <end position="124"/>
    </location>
</feature>
<reference evidence="2 3" key="1">
    <citation type="submission" date="2019-09" db="EMBL/GenBank/DDBJ databases">
        <title>NBRP : Genome information of microbial organism related human and environment.</title>
        <authorList>
            <person name="Hattori M."/>
            <person name="Oshima K."/>
            <person name="Inaba H."/>
            <person name="Suda W."/>
            <person name="Sakamoto M."/>
            <person name="Iino T."/>
            <person name="Kitahara M."/>
            <person name="Oshida Y."/>
            <person name="Iida T."/>
            <person name="Kudo T."/>
            <person name="Itoh T."/>
            <person name="Ohkuma M."/>
        </authorList>
    </citation>
    <scope>NUCLEOTIDE SEQUENCE [LARGE SCALE GENOMIC DNA]</scope>
    <source>
        <strain evidence="2 3">Q-1</strain>
    </source>
</reference>
<dbReference type="Proteomes" id="UP000324996">
    <property type="component" value="Unassembled WGS sequence"/>
</dbReference>
<sequence length="156" mass="18183">MKPQARGHVEFQIGVMHAVQPPQGGHGVEHHMLEIDGEIEREQRPDEDEPNGRLDDIEETPAPRLRRQRKPDSDNWERQSKKHRVGDDDTKIVGPADTAGNLPPPARRRRLPRRHNDEDSKKEGDADCRFIRQECVGHGRRSLVWDWEWLYIQVIN</sequence>
<comment type="caution">
    <text evidence="2">The sequence shown here is derived from an EMBL/GenBank/DDBJ whole genome shotgun (WGS) entry which is preliminary data.</text>
</comment>
<dbReference type="AlphaFoldDB" id="A0A5A7NB28"/>
<evidence type="ECO:0000313" key="3">
    <source>
        <dbReference type="Proteomes" id="UP000324996"/>
    </source>
</evidence>
<feature type="compositionally biased region" description="Basic and acidic residues" evidence="1">
    <location>
        <begin position="27"/>
        <end position="55"/>
    </location>
</feature>
<proteinExistence type="predicted"/>
<name>A0A5A7NB28_9PROT</name>